<evidence type="ECO:0000259" key="3">
    <source>
        <dbReference type="Pfam" id="PF02441"/>
    </source>
</evidence>
<organism evidence="5 6">
    <name type="scientific">Cyclotella atomus</name>
    <dbReference type="NCBI Taxonomy" id="382360"/>
    <lineage>
        <taxon>Eukaryota</taxon>
        <taxon>Sar</taxon>
        <taxon>Stramenopiles</taxon>
        <taxon>Ochrophyta</taxon>
        <taxon>Bacillariophyta</taxon>
        <taxon>Coscinodiscophyceae</taxon>
        <taxon>Thalassiosirophycidae</taxon>
        <taxon>Stephanodiscales</taxon>
        <taxon>Stephanodiscaceae</taxon>
        <taxon>Cyclotella</taxon>
    </lineage>
</organism>
<evidence type="ECO:0000313" key="6">
    <source>
        <dbReference type="Proteomes" id="UP001530400"/>
    </source>
</evidence>
<comment type="caution">
    <text evidence="5">The sequence shown here is derived from an EMBL/GenBank/DDBJ whole genome shotgun (WGS) entry which is preliminary data.</text>
</comment>
<dbReference type="InterPro" id="IPR003382">
    <property type="entry name" value="Flavoprotein"/>
</dbReference>
<evidence type="ECO:0000256" key="1">
    <source>
        <dbReference type="ARBA" id="ARBA00022993"/>
    </source>
</evidence>
<dbReference type="Gene3D" id="3.40.50.150">
    <property type="entry name" value="Vaccinia Virus protein VP39"/>
    <property type="match status" value="1"/>
</dbReference>
<dbReference type="PANTHER" id="PTHR14359">
    <property type="entry name" value="HOMO-OLIGOMERIC FLAVIN CONTAINING CYS DECARBOXYLASE FAMILY"/>
    <property type="match status" value="1"/>
</dbReference>
<dbReference type="SUPFAM" id="SSF53335">
    <property type="entry name" value="S-adenosyl-L-methionine-dependent methyltransferases"/>
    <property type="match status" value="1"/>
</dbReference>
<dbReference type="Pfam" id="PF02441">
    <property type="entry name" value="Flavoprotein"/>
    <property type="match status" value="1"/>
</dbReference>
<dbReference type="EMBL" id="JALLPJ020000299">
    <property type="protein sequence ID" value="KAL3796196.1"/>
    <property type="molecule type" value="Genomic_DNA"/>
</dbReference>
<evidence type="ECO:0008006" key="7">
    <source>
        <dbReference type="Google" id="ProtNLM"/>
    </source>
</evidence>
<dbReference type="InterPro" id="IPR036551">
    <property type="entry name" value="Flavin_trans-like"/>
</dbReference>
<feature type="domain" description="Methyltransferase" evidence="4">
    <location>
        <begin position="334"/>
        <end position="396"/>
    </location>
</feature>
<dbReference type="PANTHER" id="PTHR14359:SF6">
    <property type="entry name" value="PHOSPHOPANTOTHENOYLCYSTEINE DECARBOXYLASE"/>
    <property type="match status" value="1"/>
</dbReference>
<dbReference type="Proteomes" id="UP001530400">
    <property type="component" value="Unassembled WGS sequence"/>
</dbReference>
<dbReference type="GO" id="GO:0015937">
    <property type="term" value="P:coenzyme A biosynthetic process"/>
    <property type="evidence" value="ECO:0007669"/>
    <property type="project" value="UniProtKB-KW"/>
</dbReference>
<dbReference type="CDD" id="cd02440">
    <property type="entry name" value="AdoMet_MTases"/>
    <property type="match status" value="1"/>
</dbReference>
<evidence type="ECO:0000313" key="5">
    <source>
        <dbReference type="EMBL" id="KAL3796196.1"/>
    </source>
</evidence>
<sequence length="463" mass="52095">MQSNEQSSKRPRIILGITGSIAAVKGPRLALLLSQNLKSHVKVILTRTVEQAFWKEGGVTQRYDEDAWKEFWDVVGSCKDILMDRDDEDDWRLTDGCMSVHYANEEWNNYESLSSPVLHIQLRAWADLLLIAPLSAHTLAKIANGLCDDLLSCIVRAWDFGQRECSNGKPVVLCPAMNTAMWDHVLTKRQLDIVKDFGKIATSTDRVDDSVVTVVEPMVKKLACGDVGAGALAELNDILQCVKNSQSLNGNLRKTSSHSTSTPNTQQQTLVQRKSAMKKAFLQYSRERFSAMQATHQQSQNQQMSLAAPISPTPNDAITLFLPHLNLGYDSLLVDLGCGDGRWLVTASKLTKCKCLGIDVDKQRIRLATQSIEKEELADQIQVRYQDLFEFLERDSLHFPIMDVLIIYLFRDAMKRIVPLLKLRANEMKSGMKILCVGFGLPDWKTIHMEKVNGIALYLYEHA</sequence>
<evidence type="ECO:0000259" key="4">
    <source>
        <dbReference type="Pfam" id="PF13649"/>
    </source>
</evidence>
<evidence type="ECO:0000256" key="2">
    <source>
        <dbReference type="ARBA" id="ARBA00038350"/>
    </source>
</evidence>
<dbReference type="Pfam" id="PF13649">
    <property type="entry name" value="Methyltransf_25"/>
    <property type="match status" value="1"/>
</dbReference>
<protein>
    <recommendedName>
        <fullName evidence="7">Phosphopantothenoylcysteine decarboxylase</fullName>
    </recommendedName>
</protein>
<dbReference type="Gene3D" id="3.40.50.1950">
    <property type="entry name" value="Flavin prenyltransferase-like"/>
    <property type="match status" value="1"/>
</dbReference>
<comment type="similarity">
    <text evidence="2">Belongs to the HFCD (homooligomeric flavin containing Cys decarboxylase) superfamily.</text>
</comment>
<accession>A0ABD3Q8I4</accession>
<name>A0ABD3Q8I4_9STRA</name>
<feature type="domain" description="Flavoprotein" evidence="3">
    <location>
        <begin position="12"/>
        <end position="209"/>
    </location>
</feature>
<keyword evidence="6" id="KW-1185">Reference proteome</keyword>
<proteinExistence type="inferred from homology"/>
<gene>
    <name evidence="5" type="ORF">ACHAWO_010476</name>
</gene>
<dbReference type="SUPFAM" id="SSF52507">
    <property type="entry name" value="Homo-oligomeric flavin-containing Cys decarboxylases, HFCD"/>
    <property type="match status" value="1"/>
</dbReference>
<dbReference type="AlphaFoldDB" id="A0ABD3Q8I4"/>
<reference evidence="5 6" key="1">
    <citation type="submission" date="2024-10" db="EMBL/GenBank/DDBJ databases">
        <title>Updated reference genomes for cyclostephanoid diatoms.</title>
        <authorList>
            <person name="Roberts W.R."/>
            <person name="Alverson A.J."/>
        </authorList>
    </citation>
    <scope>NUCLEOTIDE SEQUENCE [LARGE SCALE GENOMIC DNA]</scope>
    <source>
        <strain evidence="5 6">AJA010-31</strain>
    </source>
</reference>
<dbReference type="InterPro" id="IPR041698">
    <property type="entry name" value="Methyltransf_25"/>
</dbReference>
<keyword evidence="1" id="KW-0173">Coenzyme A biosynthesis</keyword>
<dbReference type="InterPro" id="IPR029063">
    <property type="entry name" value="SAM-dependent_MTases_sf"/>
</dbReference>